<dbReference type="GO" id="GO:0004674">
    <property type="term" value="F:protein serine/threonine kinase activity"/>
    <property type="evidence" value="ECO:0007669"/>
    <property type="project" value="UniProtKB-EC"/>
</dbReference>
<dbReference type="Pfam" id="PF07714">
    <property type="entry name" value="PK_Tyr_Ser-Thr"/>
    <property type="match status" value="1"/>
</dbReference>
<keyword evidence="5 10" id="KW-1133">Transmembrane helix</keyword>
<evidence type="ECO:0000256" key="5">
    <source>
        <dbReference type="ARBA" id="ARBA00022989"/>
    </source>
</evidence>
<keyword evidence="2 10" id="KW-0812">Transmembrane</keyword>
<dbReference type="Gene3D" id="3.80.10.10">
    <property type="entry name" value="Ribonuclease Inhibitor"/>
    <property type="match status" value="1"/>
</dbReference>
<evidence type="ECO:0000259" key="11">
    <source>
        <dbReference type="PROSITE" id="PS50011"/>
    </source>
</evidence>
<evidence type="ECO:0000256" key="2">
    <source>
        <dbReference type="ARBA" id="ARBA00022692"/>
    </source>
</evidence>
<dbReference type="InterPro" id="IPR001245">
    <property type="entry name" value="Ser-Thr/Tyr_kinase_cat_dom"/>
</dbReference>
<evidence type="ECO:0000256" key="3">
    <source>
        <dbReference type="ARBA" id="ARBA00022729"/>
    </source>
</evidence>
<feature type="transmembrane region" description="Helical" evidence="10">
    <location>
        <begin position="365"/>
        <end position="386"/>
    </location>
</feature>
<evidence type="ECO:0000256" key="1">
    <source>
        <dbReference type="ARBA" id="ARBA00022614"/>
    </source>
</evidence>
<dbReference type="EC" id="2.7.11.1" evidence="12"/>
<dbReference type="FunFam" id="3.80.10.10:FF:000627">
    <property type="entry name" value="Probable leucine-rich repeat receptor-like protein kinase At2g33170"/>
    <property type="match status" value="1"/>
</dbReference>
<organism evidence="12">
    <name type="scientific">Davidia involucrata</name>
    <name type="common">Dove tree</name>
    <dbReference type="NCBI Taxonomy" id="16924"/>
    <lineage>
        <taxon>Eukaryota</taxon>
        <taxon>Viridiplantae</taxon>
        <taxon>Streptophyta</taxon>
        <taxon>Embryophyta</taxon>
        <taxon>Tracheophyta</taxon>
        <taxon>Spermatophyta</taxon>
        <taxon>Magnoliopsida</taxon>
        <taxon>eudicotyledons</taxon>
        <taxon>Gunneridae</taxon>
        <taxon>Pentapetalae</taxon>
        <taxon>asterids</taxon>
        <taxon>Cornales</taxon>
        <taxon>Nyssaceae</taxon>
        <taxon>Davidia</taxon>
    </lineage>
</organism>
<dbReference type="Gene3D" id="3.30.200.20">
    <property type="entry name" value="Phosphorylase Kinase, domain 1"/>
    <property type="match status" value="1"/>
</dbReference>
<dbReference type="InterPro" id="IPR013210">
    <property type="entry name" value="LRR_N_plant-typ"/>
</dbReference>
<keyword evidence="4" id="KW-0677">Repeat</keyword>
<reference evidence="12" key="1">
    <citation type="submission" date="2019-08" db="EMBL/GenBank/DDBJ databases">
        <title>Reference gene set and small RNA set construction with multiple tissues from Davidia involucrata Baill.</title>
        <authorList>
            <person name="Yang H."/>
            <person name="Zhou C."/>
            <person name="Li G."/>
            <person name="Wang J."/>
            <person name="Gao P."/>
            <person name="Wang M."/>
            <person name="Wang R."/>
            <person name="Zhao Y."/>
        </authorList>
    </citation>
    <scope>NUCLEOTIDE SEQUENCE</scope>
    <source>
        <tissue evidence="12">Mixed with DoveR01_LX</tissue>
    </source>
</reference>
<sequence>MVYQEMGVRWYTYGIQLSCFALLILGLEIQGCWSLNSEGLALLELQARVDYDPFGAFANWNPNDTDPCMWSGVHCVDGKVQMLDLNGLSLGGALAPELGKLTHIRSLVLNKNWFYGAIPKEIGGLSMLEVLDLRDNNLSGTIPAEIGGLQSLKRLLLCNNKFEGSIPPELGKLNLLAELQFDENLTSAVDAGIGCVNRKFGHCIWQSSLKQLKKADSFIIPIKGTLIRYLNLFPLFKIGKGSLQSDPCNCCDNLPSSPELHIVQNVQNLVNIVRRRLLQQSSNLAAAPASGGSLPELIITLPNTRSSGSFPAVPNGKKGHSQPPAPSDPPPHQTHTSDPDFHSSGSVNKPTDQQPSTGGTSGNKWKYIVVISSMVLLLVVAAAMFLMCRNRSVSTIGPWKTGLSGQLQKAFVTGVPKLNRTELETACEDFSNIIETVDGCTIYKGTLSSGVEIAVASTLITSIKDWSKRSERAYRKKIDMLSRVNHKNFVNLIGYCEEDDPFVRMMVFEYAPNGTLFEHLHVKEVEHLDWNARTRIIMGTAYCLQYMHDLNPPVAHTNLNSNSIYLMDDYAAKIAEVSFSTDVASKRKISGEGESEHCELPPLPDPETNVYGFGILLLEIISGKLPYSEEQGPLVNWAAEYLIDTRSISYMIDPTLKSFKNDELDIICEVIQDCIQQDARKRPTMKETISKLKEVIAISPDAATPRLSPLWWAELEILSVEAA</sequence>
<dbReference type="InterPro" id="IPR011009">
    <property type="entry name" value="Kinase-like_dom_sf"/>
</dbReference>
<keyword evidence="3" id="KW-0732">Signal</keyword>
<keyword evidence="12" id="KW-0808">Transferase</keyword>
<evidence type="ECO:0000256" key="6">
    <source>
        <dbReference type="ARBA" id="ARBA00023136"/>
    </source>
</evidence>
<dbReference type="AlphaFoldDB" id="A0A5B6ZGB5"/>
<dbReference type="FunFam" id="1.10.510.10:FF:000950">
    <property type="entry name" value="Inactive receptor-like serine/threonine-protein kinase At2g40270"/>
    <property type="match status" value="1"/>
</dbReference>
<dbReference type="SUPFAM" id="SSF52058">
    <property type="entry name" value="L domain-like"/>
    <property type="match status" value="1"/>
</dbReference>
<dbReference type="Pfam" id="PF08263">
    <property type="entry name" value="LRRNT_2"/>
    <property type="match status" value="1"/>
</dbReference>
<feature type="domain" description="Protein kinase" evidence="11">
    <location>
        <begin position="390"/>
        <end position="696"/>
    </location>
</feature>
<comment type="subcellular location">
    <subcellularLocation>
        <location evidence="8">Endomembrane system</location>
        <topology evidence="8">Single-pass type I membrane protein</topology>
    </subcellularLocation>
</comment>
<dbReference type="GO" id="GO:0106310">
    <property type="term" value="F:protein serine kinase activity"/>
    <property type="evidence" value="ECO:0007669"/>
    <property type="project" value="RHEA"/>
</dbReference>
<protein>
    <submittedName>
        <fullName evidence="12">Putative LRR receptor-like serine/threonine-protein kinase MRH1</fullName>
        <ecNumber evidence="12">2.7.11.1</ecNumber>
    </submittedName>
</protein>
<keyword evidence="7 12" id="KW-0675">Receptor</keyword>
<evidence type="ECO:0000256" key="10">
    <source>
        <dbReference type="SAM" id="Phobius"/>
    </source>
</evidence>
<feature type="region of interest" description="Disordered" evidence="9">
    <location>
        <begin position="309"/>
        <end position="360"/>
    </location>
</feature>
<accession>A0A5B6ZGB5</accession>
<feature type="compositionally biased region" description="Polar residues" evidence="9">
    <location>
        <begin position="343"/>
        <end position="358"/>
    </location>
</feature>
<dbReference type="SUPFAM" id="SSF56112">
    <property type="entry name" value="Protein kinase-like (PK-like)"/>
    <property type="match status" value="1"/>
</dbReference>
<evidence type="ECO:0000256" key="4">
    <source>
        <dbReference type="ARBA" id="ARBA00022737"/>
    </source>
</evidence>
<dbReference type="GO" id="GO:0012505">
    <property type="term" value="C:endomembrane system"/>
    <property type="evidence" value="ECO:0007669"/>
    <property type="project" value="UniProtKB-SubCell"/>
</dbReference>
<keyword evidence="6 10" id="KW-0472">Membrane</keyword>
<dbReference type="FunFam" id="3.30.200.20:FF:000489">
    <property type="entry name" value="Inactive receptor-like serine/threonine-protein kinase"/>
    <property type="match status" value="1"/>
</dbReference>
<dbReference type="PANTHER" id="PTHR46084:SF1">
    <property type="entry name" value="PROTEIN MALE DISCOVERER 2"/>
    <property type="match status" value="1"/>
</dbReference>
<dbReference type="PANTHER" id="PTHR46084">
    <property type="entry name" value="PROTEIN MALE DISCOVERER 2"/>
    <property type="match status" value="1"/>
</dbReference>
<name>A0A5B6ZGB5_DAVIN</name>
<evidence type="ECO:0000313" key="12">
    <source>
        <dbReference type="EMBL" id="MPA43362.1"/>
    </source>
</evidence>
<dbReference type="InterPro" id="IPR055414">
    <property type="entry name" value="LRR_R13L4/SHOC2-like"/>
</dbReference>
<keyword evidence="1" id="KW-0433">Leucine-rich repeat</keyword>
<dbReference type="InterPro" id="IPR032675">
    <property type="entry name" value="LRR_dom_sf"/>
</dbReference>
<proteinExistence type="predicted"/>
<dbReference type="InterPro" id="IPR000719">
    <property type="entry name" value="Prot_kinase_dom"/>
</dbReference>
<keyword evidence="12" id="KW-0418">Kinase</keyword>
<dbReference type="GO" id="GO:0005524">
    <property type="term" value="F:ATP binding"/>
    <property type="evidence" value="ECO:0007669"/>
    <property type="project" value="InterPro"/>
</dbReference>
<dbReference type="Pfam" id="PF23598">
    <property type="entry name" value="LRR_14"/>
    <property type="match status" value="1"/>
</dbReference>
<dbReference type="Gene3D" id="1.10.510.10">
    <property type="entry name" value="Transferase(Phosphotransferase) domain 1"/>
    <property type="match status" value="1"/>
</dbReference>
<dbReference type="PROSITE" id="PS50011">
    <property type="entry name" value="PROTEIN_KINASE_DOM"/>
    <property type="match status" value="1"/>
</dbReference>
<feature type="compositionally biased region" description="Pro residues" evidence="9">
    <location>
        <begin position="323"/>
        <end position="332"/>
    </location>
</feature>
<evidence type="ECO:0000256" key="8">
    <source>
        <dbReference type="ARBA" id="ARBA00046288"/>
    </source>
</evidence>
<evidence type="ECO:0000256" key="9">
    <source>
        <dbReference type="SAM" id="MobiDB-lite"/>
    </source>
</evidence>
<dbReference type="EMBL" id="GHES01012803">
    <property type="protein sequence ID" value="MPA43362.1"/>
    <property type="molecule type" value="Transcribed_RNA"/>
</dbReference>
<evidence type="ECO:0000256" key="7">
    <source>
        <dbReference type="ARBA" id="ARBA00023170"/>
    </source>
</evidence>
<gene>
    <name evidence="12" type="ORF">Din_012803</name>
</gene>